<organism evidence="1 2">
    <name type="scientific">Marinomonas phaeophyticola</name>
    <dbReference type="NCBI Taxonomy" id="3004091"/>
    <lineage>
        <taxon>Bacteria</taxon>
        <taxon>Pseudomonadati</taxon>
        <taxon>Pseudomonadota</taxon>
        <taxon>Gammaproteobacteria</taxon>
        <taxon>Oceanospirillales</taxon>
        <taxon>Oceanospirillaceae</taxon>
        <taxon>Marinomonas</taxon>
    </lineage>
</organism>
<dbReference type="InterPro" id="IPR015003">
    <property type="entry name" value="DUF1853"/>
</dbReference>
<evidence type="ECO:0000313" key="2">
    <source>
        <dbReference type="Proteomes" id="UP001149719"/>
    </source>
</evidence>
<dbReference type="EMBL" id="JAPUBN010000019">
    <property type="protein sequence ID" value="MCZ2722826.1"/>
    <property type="molecule type" value="Genomic_DNA"/>
</dbReference>
<comment type="caution">
    <text evidence="1">The sequence shown here is derived from an EMBL/GenBank/DDBJ whole genome shotgun (WGS) entry which is preliminary data.</text>
</comment>
<dbReference type="Proteomes" id="UP001149719">
    <property type="component" value="Unassembled WGS sequence"/>
</dbReference>
<name>A0ABT4JWQ9_9GAMM</name>
<keyword evidence="2" id="KW-1185">Reference proteome</keyword>
<dbReference type="Pfam" id="PF08907">
    <property type="entry name" value="DUF1853"/>
    <property type="match status" value="1"/>
</dbReference>
<accession>A0ABT4JWQ9</accession>
<evidence type="ECO:0000313" key="1">
    <source>
        <dbReference type="EMBL" id="MCZ2722826.1"/>
    </source>
</evidence>
<dbReference type="RefSeq" id="WP_269126780.1">
    <property type="nucleotide sequence ID" value="NZ_JAPUBN010000019.1"/>
</dbReference>
<gene>
    <name evidence="1" type="ORF">O1D97_14715</name>
</gene>
<sequence>MSIAIVSYKHQEVNDLAWIFSAPMIVADLDLQRYWVTDVASQLNQLDRFPAPLLASLGECKSHFLGAYFEVLFSFAIRQFSSLEVIFEHQQIMNPNGTTLGEIDMLVRTPEGYVLQFEIALKYFLEVEQGQKKEWIGPNKTDSLSKKTHKARTKQLAILDTPSGQALLHQLDIKQKVKPVLLIFGYLFDQWRSFSMDQGTENSQYYEDMDARSKVYWLNMAQFKATYFDSYVFCELDKAKWVSYKLIQPSDILAFDEVRLSLEESFKMDVRPKMFFAWERVEQKTLESRDVSENRMIMPESPLRVFVVPNGW</sequence>
<proteinExistence type="predicted"/>
<protein>
    <submittedName>
        <fullName evidence="1">DUF1853 family protein</fullName>
    </submittedName>
</protein>
<reference evidence="1" key="1">
    <citation type="submission" date="2022-12" db="EMBL/GenBank/DDBJ databases">
        <title>Marinomonas 15G1-11 sp. nov, isolated from marine algae.</title>
        <authorList>
            <person name="Butt M."/>
            <person name="Choi D.G."/>
            <person name="Kim J.M."/>
            <person name="Lee J.K."/>
            <person name="Baek J.H."/>
            <person name="Jeon C.O."/>
        </authorList>
    </citation>
    <scope>NUCLEOTIDE SEQUENCE</scope>
    <source>
        <strain evidence="1">15G1-11</strain>
    </source>
</reference>